<comment type="caution">
    <text evidence="2">The sequence shown here is derived from an EMBL/GenBank/DDBJ whole genome shotgun (WGS) entry which is preliminary data.</text>
</comment>
<feature type="transmembrane region" description="Helical" evidence="1">
    <location>
        <begin position="20"/>
        <end position="47"/>
    </location>
</feature>
<sequence>MKNSFRDFTQVQQIHGNGHVATPISILSAPFLLTLVSVHFEGLFLMLRRSASRRQFGGTQSHQLYLKGLQKAKMSQGVTTSFANMTARNLAVPRAFQFA</sequence>
<reference evidence="2" key="1">
    <citation type="submission" date="2023-04" db="EMBL/GenBank/DDBJ databases">
        <title>Colletotrichum limetticola genome sequence.</title>
        <authorList>
            <person name="Baroncelli R."/>
        </authorList>
    </citation>
    <scope>NUCLEOTIDE SEQUENCE</scope>
    <source>
        <strain evidence="2">KLA-Anderson</strain>
    </source>
</reference>
<evidence type="ECO:0000313" key="3">
    <source>
        <dbReference type="Proteomes" id="UP001169217"/>
    </source>
</evidence>
<keyword evidence="1" id="KW-0472">Membrane</keyword>
<organism evidence="2 3">
    <name type="scientific">Colletotrichum limetticola</name>
    <dbReference type="NCBI Taxonomy" id="1209924"/>
    <lineage>
        <taxon>Eukaryota</taxon>
        <taxon>Fungi</taxon>
        <taxon>Dikarya</taxon>
        <taxon>Ascomycota</taxon>
        <taxon>Pezizomycotina</taxon>
        <taxon>Sordariomycetes</taxon>
        <taxon>Hypocreomycetidae</taxon>
        <taxon>Glomerellales</taxon>
        <taxon>Glomerellaceae</taxon>
        <taxon>Colletotrichum</taxon>
        <taxon>Colletotrichum acutatum species complex</taxon>
    </lineage>
</organism>
<keyword evidence="3" id="KW-1185">Reference proteome</keyword>
<dbReference type="EMBL" id="JARUPT010000609">
    <property type="protein sequence ID" value="KAK0369799.1"/>
    <property type="molecule type" value="Genomic_DNA"/>
</dbReference>
<gene>
    <name evidence="2" type="ORF">CLIM01_12840</name>
</gene>
<protein>
    <submittedName>
        <fullName evidence="2">Uncharacterized protein</fullName>
    </submittedName>
</protein>
<keyword evidence="1" id="KW-1133">Transmembrane helix</keyword>
<keyword evidence="1" id="KW-0812">Transmembrane</keyword>
<proteinExistence type="predicted"/>
<dbReference type="Proteomes" id="UP001169217">
    <property type="component" value="Unassembled WGS sequence"/>
</dbReference>
<accession>A0ABQ9PDY6</accession>
<name>A0ABQ9PDY6_9PEZI</name>
<evidence type="ECO:0000313" key="2">
    <source>
        <dbReference type="EMBL" id="KAK0369799.1"/>
    </source>
</evidence>
<evidence type="ECO:0000256" key="1">
    <source>
        <dbReference type="SAM" id="Phobius"/>
    </source>
</evidence>